<evidence type="ECO:0000256" key="4">
    <source>
        <dbReference type="ARBA" id="ARBA00025742"/>
    </source>
</evidence>
<dbReference type="CDD" id="cd07400">
    <property type="entry name" value="MPP_1"/>
    <property type="match status" value="1"/>
</dbReference>
<sequence>MIKIAHISDTHITSGEAYKGYAYDLIVNEVNTLDYDLVVHTGDVTNEGLREEYERASYELKKIQKPLIVLPGNHDARNVGYELFQKYIGALNGVYEWKDLVIIWVDSTIPDLNNGRIGGYKFQWLKEKLEEYSHKKFKIVASHHHLVPLPDTGRERNVLFNAGDVLDLLLKHEVNLYICGHKHVPNIYRVEGLVVANSGCTSCRKTRKGDVNSYNIIKIREDGKISVATKRVTGDIHKREFKIKKQRIFIPKRRRLFRIIQMSESNVSDRVYFRERVFKNAIRAINERYKPDLVIHCGDMVDIGIERYYSKAHELWEKIKPEKLLVPGHNDITHLGYELFREYFEEPKILEKGNFIFIPIISVQYETPIGVVGRIGQKILREHLREYEEKFRVVVMHHNITPIPKSREIGFLEDGGNVLKILTEEDTNLVLTGHGGNSLGIKVEETPIINAGSISWELHRNPFGNSFNIIDIYEDMVAAFEIQATWGSRKLLGLWKIKTKVPWN</sequence>
<dbReference type="AlphaFoldDB" id="A0A9E7MBI1"/>
<proteinExistence type="inferred from homology"/>
<dbReference type="SUPFAM" id="SSF56300">
    <property type="entry name" value="Metallo-dependent phosphatases"/>
    <property type="match status" value="2"/>
</dbReference>
<organism evidence="6 7">
    <name type="scientific">Thermococcus argininiproducens</name>
    <dbReference type="NCBI Taxonomy" id="2866384"/>
    <lineage>
        <taxon>Archaea</taxon>
        <taxon>Methanobacteriati</taxon>
        <taxon>Methanobacteriota</taxon>
        <taxon>Thermococci</taxon>
        <taxon>Thermococcales</taxon>
        <taxon>Thermococcaceae</taxon>
        <taxon>Thermococcus</taxon>
    </lineage>
</organism>
<feature type="domain" description="Calcineurin-like phosphoesterase" evidence="5">
    <location>
        <begin position="232"/>
        <end position="434"/>
    </location>
</feature>
<dbReference type="Pfam" id="PF00149">
    <property type="entry name" value="Metallophos"/>
    <property type="match status" value="2"/>
</dbReference>
<accession>A0A9E7MBI1</accession>
<evidence type="ECO:0000313" key="7">
    <source>
        <dbReference type="Proteomes" id="UP001056425"/>
    </source>
</evidence>
<dbReference type="KEGG" id="thei:K1720_03850"/>
<dbReference type="GO" id="GO:0046872">
    <property type="term" value="F:metal ion binding"/>
    <property type="evidence" value="ECO:0007669"/>
    <property type="project" value="UniProtKB-KW"/>
</dbReference>
<dbReference type="EMBL" id="CP080572">
    <property type="protein sequence ID" value="USH00591.1"/>
    <property type="molecule type" value="Genomic_DNA"/>
</dbReference>
<evidence type="ECO:0000313" key="6">
    <source>
        <dbReference type="EMBL" id="USH00591.1"/>
    </source>
</evidence>
<evidence type="ECO:0000256" key="1">
    <source>
        <dbReference type="ARBA" id="ARBA00022723"/>
    </source>
</evidence>
<dbReference type="Proteomes" id="UP001056425">
    <property type="component" value="Chromosome"/>
</dbReference>
<reference evidence="6 7" key="1">
    <citation type="submission" date="2021-08" db="EMBL/GenBank/DDBJ databases">
        <title>Thermococcus onnuriiensis IOH2.</title>
        <authorList>
            <person name="Park Y.-J."/>
        </authorList>
    </citation>
    <scope>NUCLEOTIDE SEQUENCE [LARGE SCALE GENOMIC DNA]</scope>
    <source>
        <strain evidence="6 7">IOH2</strain>
    </source>
</reference>
<protein>
    <submittedName>
        <fullName evidence="6">Metallophosphoesterase</fullName>
    </submittedName>
</protein>
<dbReference type="GO" id="GO:0016787">
    <property type="term" value="F:hydrolase activity"/>
    <property type="evidence" value="ECO:0007669"/>
    <property type="project" value="UniProtKB-KW"/>
</dbReference>
<dbReference type="PANTHER" id="PTHR42988">
    <property type="entry name" value="PHOSPHOHYDROLASE"/>
    <property type="match status" value="1"/>
</dbReference>
<evidence type="ECO:0000259" key="5">
    <source>
        <dbReference type="Pfam" id="PF00149"/>
    </source>
</evidence>
<keyword evidence="3" id="KW-0408">Iron</keyword>
<feature type="domain" description="Calcineurin-like phosphoesterase" evidence="5">
    <location>
        <begin position="2"/>
        <end position="185"/>
    </location>
</feature>
<comment type="similarity">
    <text evidence="4">Belongs to the cyclic nucleotide phosphodiesterase class-III family.</text>
</comment>
<gene>
    <name evidence="6" type="ORF">K1720_03850</name>
</gene>
<evidence type="ECO:0000256" key="2">
    <source>
        <dbReference type="ARBA" id="ARBA00022801"/>
    </source>
</evidence>
<name>A0A9E7MBI1_9EURY</name>
<dbReference type="RefSeq" id="WP_251950078.1">
    <property type="nucleotide sequence ID" value="NZ_CP080572.1"/>
</dbReference>
<dbReference type="InterPro" id="IPR004843">
    <property type="entry name" value="Calcineurin-like_PHP"/>
</dbReference>
<keyword evidence="2" id="KW-0378">Hydrolase</keyword>
<dbReference type="PANTHER" id="PTHR42988:SF2">
    <property type="entry name" value="CYCLIC NUCLEOTIDE PHOSPHODIESTERASE CBUA0032-RELATED"/>
    <property type="match status" value="1"/>
</dbReference>
<dbReference type="InterPro" id="IPR050884">
    <property type="entry name" value="CNP_phosphodiesterase-III"/>
</dbReference>
<dbReference type="Gene3D" id="3.60.21.10">
    <property type="match status" value="2"/>
</dbReference>
<evidence type="ECO:0000256" key="3">
    <source>
        <dbReference type="ARBA" id="ARBA00023004"/>
    </source>
</evidence>
<dbReference type="GeneID" id="72777449"/>
<keyword evidence="1" id="KW-0479">Metal-binding</keyword>
<keyword evidence="7" id="KW-1185">Reference proteome</keyword>
<dbReference type="InterPro" id="IPR029052">
    <property type="entry name" value="Metallo-depent_PP-like"/>
</dbReference>